<dbReference type="AlphaFoldDB" id="A0A6P8HZS2"/>
<dbReference type="KEGG" id="aten:116296826"/>
<dbReference type="InterPro" id="IPR014352">
    <property type="entry name" value="FERM/acyl-CoA-bd_prot_sf"/>
</dbReference>
<dbReference type="RefSeq" id="XP_031560786.1">
    <property type="nucleotide sequence ID" value="XM_031704926.1"/>
</dbReference>
<dbReference type="InterPro" id="IPR029071">
    <property type="entry name" value="Ubiquitin-like_domsf"/>
</dbReference>
<dbReference type="Pfam" id="PF00373">
    <property type="entry name" value="FERM_M"/>
    <property type="match status" value="1"/>
</dbReference>
<dbReference type="InterPro" id="IPR035963">
    <property type="entry name" value="FERM_2"/>
</dbReference>
<dbReference type="InParanoid" id="A0A6P8HZS2"/>
<organism evidence="2 3">
    <name type="scientific">Actinia tenebrosa</name>
    <name type="common">Australian red waratah sea anemone</name>
    <dbReference type="NCBI Taxonomy" id="6105"/>
    <lineage>
        <taxon>Eukaryota</taxon>
        <taxon>Metazoa</taxon>
        <taxon>Cnidaria</taxon>
        <taxon>Anthozoa</taxon>
        <taxon>Hexacorallia</taxon>
        <taxon>Actiniaria</taxon>
        <taxon>Actiniidae</taxon>
        <taxon>Actinia</taxon>
    </lineage>
</organism>
<dbReference type="InterPro" id="IPR019749">
    <property type="entry name" value="Band_41_domain"/>
</dbReference>
<dbReference type="Proteomes" id="UP000515163">
    <property type="component" value="Unplaced"/>
</dbReference>
<dbReference type="SUPFAM" id="SSF54236">
    <property type="entry name" value="Ubiquitin-like"/>
    <property type="match status" value="1"/>
</dbReference>
<dbReference type="Gene3D" id="3.10.20.90">
    <property type="entry name" value="Phosphatidylinositol 3-kinase Catalytic Subunit, Chain A, domain 1"/>
    <property type="match status" value="1"/>
</dbReference>
<gene>
    <name evidence="3" type="primary">LOC116296826</name>
</gene>
<dbReference type="SUPFAM" id="SSF47031">
    <property type="entry name" value="Second domain of FERM"/>
    <property type="match status" value="1"/>
</dbReference>
<dbReference type="Gene3D" id="1.20.80.10">
    <property type="match status" value="1"/>
</dbReference>
<dbReference type="CDD" id="cd01765">
    <property type="entry name" value="FERM_F0_F1"/>
    <property type="match status" value="1"/>
</dbReference>
<dbReference type="OrthoDB" id="194358at2759"/>
<evidence type="ECO:0000313" key="2">
    <source>
        <dbReference type="Proteomes" id="UP000515163"/>
    </source>
</evidence>
<dbReference type="InterPro" id="IPR018979">
    <property type="entry name" value="FERM_N"/>
</dbReference>
<dbReference type="PROSITE" id="PS50057">
    <property type="entry name" value="FERM_3"/>
    <property type="match status" value="1"/>
</dbReference>
<keyword evidence="2" id="KW-1185">Reference proteome</keyword>
<protein>
    <submittedName>
        <fullName evidence="3">Radixin-like</fullName>
    </submittedName>
</protein>
<dbReference type="SMART" id="SM00295">
    <property type="entry name" value="B41"/>
    <property type="match status" value="1"/>
</dbReference>
<accession>A0A6P8HZS2</accession>
<dbReference type="PANTHER" id="PTHR23280">
    <property type="entry name" value="4.1 G PROTEIN"/>
    <property type="match status" value="1"/>
</dbReference>
<evidence type="ECO:0000259" key="1">
    <source>
        <dbReference type="PROSITE" id="PS50057"/>
    </source>
</evidence>
<sequence length="364" mass="42014">MMKYRVSTSRSSNISSLLHGRFTIKVVLLDNTEVSFKFEERKKILGSELFEKVCKNTKIEEPWRKYFGLQYVNKNDGKRDWLKKNQVVNQCPSSVPGQFQFAVKVFPDTPSDEDQVVQKLLVFQVKEYLLLGNLRTTIQEQALLDSYFAQGTLGNFNQKKHFNGYLEKFLGSFFCNSFSEMSKNLYEQKVQTLHKSHQGMAHCEAFKAFLSLSASIFGYGTFVYKRAVDMNGKEFILTVSFKGIQIFLPNIYGEPEELVQEFPWDTVVSFVSDSSKFLFSVCSAHKSLQTHSFRFKGQYGYLQANRVFTDAVYHRDLILALKSIQEREPRSKSLKSENSARLERLLPGRGIDKMILMPTKKTEV</sequence>
<proteinExistence type="predicted"/>
<dbReference type="GO" id="GO:0031032">
    <property type="term" value="P:actomyosin structure organization"/>
    <property type="evidence" value="ECO:0007669"/>
    <property type="project" value="TreeGrafter"/>
</dbReference>
<dbReference type="GO" id="GO:0005856">
    <property type="term" value="C:cytoskeleton"/>
    <property type="evidence" value="ECO:0007669"/>
    <property type="project" value="TreeGrafter"/>
</dbReference>
<reference evidence="3" key="1">
    <citation type="submission" date="2025-08" db="UniProtKB">
        <authorList>
            <consortium name="RefSeq"/>
        </authorList>
    </citation>
    <scope>IDENTIFICATION</scope>
    <source>
        <tissue evidence="3">Tentacle</tissue>
    </source>
</reference>
<dbReference type="InterPro" id="IPR019748">
    <property type="entry name" value="FERM_central"/>
</dbReference>
<feature type="domain" description="FERM" evidence="1">
    <location>
        <begin position="22"/>
        <end position="322"/>
    </location>
</feature>
<dbReference type="Pfam" id="PF09379">
    <property type="entry name" value="FERM_N"/>
    <property type="match status" value="1"/>
</dbReference>
<evidence type="ECO:0000313" key="3">
    <source>
        <dbReference type="RefSeq" id="XP_031560786.1"/>
    </source>
</evidence>
<name>A0A6P8HZS2_ACTTE</name>
<dbReference type="PANTHER" id="PTHR23280:SF21">
    <property type="entry name" value="PROTEIN 4.1 HOMOLOG"/>
    <property type="match status" value="1"/>
</dbReference>
<dbReference type="GeneID" id="116296826"/>
<dbReference type="InterPro" id="IPR000299">
    <property type="entry name" value="FERM_domain"/>
</dbReference>